<organism evidence="1 2">
    <name type="scientific">Elysia crispata</name>
    <name type="common">lettuce slug</name>
    <dbReference type="NCBI Taxonomy" id="231223"/>
    <lineage>
        <taxon>Eukaryota</taxon>
        <taxon>Metazoa</taxon>
        <taxon>Spiralia</taxon>
        <taxon>Lophotrochozoa</taxon>
        <taxon>Mollusca</taxon>
        <taxon>Gastropoda</taxon>
        <taxon>Heterobranchia</taxon>
        <taxon>Euthyneura</taxon>
        <taxon>Panpulmonata</taxon>
        <taxon>Sacoglossa</taxon>
        <taxon>Placobranchoidea</taxon>
        <taxon>Plakobranchidae</taxon>
        <taxon>Elysia</taxon>
    </lineage>
</organism>
<evidence type="ECO:0000313" key="1">
    <source>
        <dbReference type="EMBL" id="KAK3777950.1"/>
    </source>
</evidence>
<dbReference type="Proteomes" id="UP001283361">
    <property type="component" value="Unassembled WGS sequence"/>
</dbReference>
<gene>
    <name evidence="1" type="ORF">RRG08_006421</name>
</gene>
<comment type="caution">
    <text evidence="1">The sequence shown here is derived from an EMBL/GenBank/DDBJ whole genome shotgun (WGS) entry which is preliminary data.</text>
</comment>
<name>A0AAE0ZYL8_9GAST</name>
<accession>A0AAE0ZYL8</accession>
<dbReference type="AlphaFoldDB" id="A0AAE0ZYL8"/>
<proteinExistence type="predicted"/>
<protein>
    <submittedName>
        <fullName evidence="1">Uncharacterized protein</fullName>
    </submittedName>
</protein>
<sequence>MNTFDPLPSVGISPRNTIAMAKKFCTGSLDKESWIHATSLYPELHEKAMQLILRLQFNRNTVHKDLNHYPYDSIGRDCGDNYSQNLYPDARNNHKEPYIMGQTLRVAEILLRQENRPVDRNSPRREKIW</sequence>
<keyword evidence="2" id="KW-1185">Reference proteome</keyword>
<reference evidence="1" key="1">
    <citation type="journal article" date="2023" name="G3 (Bethesda)">
        <title>A reference genome for the long-term kleptoplast-retaining sea slug Elysia crispata morphotype clarki.</title>
        <authorList>
            <person name="Eastman K.E."/>
            <person name="Pendleton A.L."/>
            <person name="Shaikh M.A."/>
            <person name="Suttiyut T."/>
            <person name="Ogas R."/>
            <person name="Tomko P."/>
            <person name="Gavelis G."/>
            <person name="Widhalm J.R."/>
            <person name="Wisecaver J.H."/>
        </authorList>
    </citation>
    <scope>NUCLEOTIDE SEQUENCE</scope>
    <source>
        <strain evidence="1">ECLA1</strain>
    </source>
</reference>
<evidence type="ECO:0000313" key="2">
    <source>
        <dbReference type="Proteomes" id="UP001283361"/>
    </source>
</evidence>
<dbReference type="EMBL" id="JAWDGP010003053">
    <property type="protein sequence ID" value="KAK3777950.1"/>
    <property type="molecule type" value="Genomic_DNA"/>
</dbReference>